<gene>
    <name evidence="2" type="ORF">ENO36_01280</name>
</gene>
<sequence length="221" mass="23672">MNMYRGFGLSLLLASVIIATFSYFVIGLVALAAAFVGLSIVGASMFLTPENGETSEGERFILLSWLETVSSIMEALRIGSFNMFLEQGDSVFVIVSGKEIGDTLPNITSGGIAWVGGSPALVLKSPIRRNMLEAGNVCSSADAMLVEKYNLADRIECYELGDTVSAKIYGSLVRDPRRAFSAFGGTYGMILGSIAAFLKGKSRVEYVEEGGDYILIKVKSS</sequence>
<accession>A0A7C2YY09</accession>
<keyword evidence="1" id="KW-0472">Membrane</keyword>
<comment type="caution">
    <text evidence="2">The sequence shown here is derived from an EMBL/GenBank/DDBJ whole genome shotgun (WGS) entry which is preliminary data.</text>
</comment>
<keyword evidence="1" id="KW-1133">Transmembrane helix</keyword>
<evidence type="ECO:0000256" key="1">
    <source>
        <dbReference type="SAM" id="Phobius"/>
    </source>
</evidence>
<reference evidence="2" key="1">
    <citation type="journal article" date="2020" name="mSystems">
        <title>Genome- and Community-Level Interaction Insights into Carbon Utilization and Element Cycling Functions of Hydrothermarchaeota in Hydrothermal Sediment.</title>
        <authorList>
            <person name="Zhou Z."/>
            <person name="Liu Y."/>
            <person name="Xu W."/>
            <person name="Pan J."/>
            <person name="Luo Z.H."/>
            <person name="Li M."/>
        </authorList>
    </citation>
    <scope>NUCLEOTIDE SEQUENCE [LARGE SCALE GENOMIC DNA]</scope>
    <source>
        <strain evidence="2">SpSt-1259</strain>
    </source>
</reference>
<dbReference type="AlphaFoldDB" id="A0A7C2YY09"/>
<protein>
    <submittedName>
        <fullName evidence="2">Uncharacterized protein</fullName>
    </submittedName>
</protein>
<name>A0A7C2YY09_9CREN</name>
<dbReference type="EMBL" id="DSFE01000036">
    <property type="protein sequence ID" value="HEU97475.1"/>
    <property type="molecule type" value="Genomic_DNA"/>
</dbReference>
<proteinExistence type="predicted"/>
<keyword evidence="1" id="KW-0812">Transmembrane</keyword>
<organism evidence="2">
    <name type="scientific">Fervidicoccus fontis</name>
    <dbReference type="NCBI Taxonomy" id="683846"/>
    <lineage>
        <taxon>Archaea</taxon>
        <taxon>Thermoproteota</taxon>
        <taxon>Thermoprotei</taxon>
        <taxon>Fervidicoccales</taxon>
        <taxon>Fervidicoccaceae</taxon>
        <taxon>Fervidicoccus</taxon>
    </lineage>
</organism>
<dbReference type="Proteomes" id="UP000885664">
    <property type="component" value="Unassembled WGS sequence"/>
</dbReference>
<evidence type="ECO:0000313" key="2">
    <source>
        <dbReference type="EMBL" id="HEU97475.1"/>
    </source>
</evidence>
<feature type="transmembrane region" description="Helical" evidence="1">
    <location>
        <begin position="12"/>
        <end position="41"/>
    </location>
</feature>